<comment type="caution">
    <text evidence="7">The sequence shown here is derived from an EMBL/GenBank/DDBJ whole genome shotgun (WGS) entry which is preliminary data.</text>
</comment>
<dbReference type="SUPFAM" id="SSF56300">
    <property type="entry name" value="Metallo-dependent phosphatases"/>
    <property type="match status" value="1"/>
</dbReference>
<accession>A0ABU3E309</accession>
<evidence type="ECO:0000313" key="7">
    <source>
        <dbReference type="EMBL" id="MDT0690315.1"/>
    </source>
</evidence>
<organism evidence="7 8">
    <name type="scientific">Autumnicola patrickiae</name>
    <dbReference type="NCBI Taxonomy" id="3075591"/>
    <lineage>
        <taxon>Bacteria</taxon>
        <taxon>Pseudomonadati</taxon>
        <taxon>Bacteroidota</taxon>
        <taxon>Flavobacteriia</taxon>
        <taxon>Flavobacteriales</taxon>
        <taxon>Flavobacteriaceae</taxon>
        <taxon>Autumnicola</taxon>
    </lineage>
</organism>
<sequence length="331" mass="37927">MNVEKKVPQTLQVIRAVGILFAFILSATFSQAQTRKIYNANKTQALEELTVKEGGLSFYVIGDWGRNGHFKQMEIAAIMQQAGFIIKPDFIISTGDNFYPDGIASVKDPFIISSFEDIYYGSNLFCPWYLVLGNHGYLGNVEAQIDYTKISQRWNMPNHYYLVDKEVDDFKTRLIFLDTNPLQQSYYEEEKYRKIKEQDTLQQKRWLLNALETSEAKWNIVVGHHPMYSAGKDQEETSLQNLLESTSKDSKVDIVFSGHQHVIAHQKSDESTIQQFISGSGSRGEDVGKSSSTKFIDSDEGFLIVIVQEKEILVQAVNWKGEVLYKREIFR</sequence>
<evidence type="ECO:0000259" key="6">
    <source>
        <dbReference type="Pfam" id="PF00149"/>
    </source>
</evidence>
<keyword evidence="5" id="KW-0408">Iron</keyword>
<evidence type="ECO:0000256" key="2">
    <source>
        <dbReference type="ARBA" id="ARBA00012646"/>
    </source>
</evidence>
<dbReference type="InterPro" id="IPR024927">
    <property type="entry name" value="Acid_PPase"/>
</dbReference>
<comment type="catalytic activity">
    <reaction evidence="1 5">
        <text>a phosphate monoester + H2O = an alcohol + phosphate</text>
        <dbReference type="Rhea" id="RHEA:15017"/>
        <dbReference type="ChEBI" id="CHEBI:15377"/>
        <dbReference type="ChEBI" id="CHEBI:30879"/>
        <dbReference type="ChEBI" id="CHEBI:43474"/>
        <dbReference type="ChEBI" id="CHEBI:67140"/>
        <dbReference type="EC" id="3.1.3.2"/>
    </reaction>
</comment>
<keyword evidence="8" id="KW-1185">Reference proteome</keyword>
<name>A0ABU3E309_9FLAO</name>
<dbReference type="InterPro" id="IPR051558">
    <property type="entry name" value="Metallophosphoesterase_PAP"/>
</dbReference>
<proteinExistence type="predicted"/>
<dbReference type="RefSeq" id="WP_311684711.1">
    <property type="nucleotide sequence ID" value="NZ_JAVRHM010000011.1"/>
</dbReference>
<gene>
    <name evidence="7" type="ORF">RM549_11000</name>
</gene>
<feature type="domain" description="Calcineurin-like phosphoesterase" evidence="6">
    <location>
        <begin position="57"/>
        <end position="262"/>
    </location>
</feature>
<dbReference type="InterPro" id="IPR029052">
    <property type="entry name" value="Metallo-depent_PP-like"/>
</dbReference>
<dbReference type="PANTHER" id="PTHR10161">
    <property type="entry name" value="TARTRATE-RESISTANT ACID PHOSPHATASE TYPE 5"/>
    <property type="match status" value="1"/>
</dbReference>
<protein>
    <recommendedName>
        <fullName evidence="2 5">acid phosphatase</fullName>
        <ecNumber evidence="2 5">3.1.3.2</ecNumber>
    </recommendedName>
</protein>
<evidence type="ECO:0000256" key="1">
    <source>
        <dbReference type="ARBA" id="ARBA00000032"/>
    </source>
</evidence>
<reference evidence="7 8" key="1">
    <citation type="submission" date="2023-09" db="EMBL/GenBank/DDBJ databases">
        <authorList>
            <person name="Rey-Velasco X."/>
        </authorList>
    </citation>
    <scope>NUCLEOTIDE SEQUENCE [LARGE SCALE GENOMIC DNA]</scope>
    <source>
        <strain evidence="7 8">F188</strain>
    </source>
</reference>
<dbReference type="PIRSF" id="PIRSF000898">
    <property type="entry name" value="Acid_Ptase_5"/>
    <property type="match status" value="1"/>
</dbReference>
<evidence type="ECO:0000256" key="5">
    <source>
        <dbReference type="PIRNR" id="PIRNR000898"/>
    </source>
</evidence>
<dbReference type="Gene3D" id="3.60.21.10">
    <property type="match status" value="1"/>
</dbReference>
<dbReference type="EMBL" id="JAVRHM010000011">
    <property type="protein sequence ID" value="MDT0690315.1"/>
    <property type="molecule type" value="Genomic_DNA"/>
</dbReference>
<dbReference type="PANTHER" id="PTHR10161:SF14">
    <property type="entry name" value="TARTRATE-RESISTANT ACID PHOSPHATASE TYPE 5"/>
    <property type="match status" value="1"/>
</dbReference>
<dbReference type="InterPro" id="IPR004843">
    <property type="entry name" value="Calcineurin-like_PHP"/>
</dbReference>
<dbReference type="Proteomes" id="UP001261624">
    <property type="component" value="Unassembled WGS sequence"/>
</dbReference>
<keyword evidence="4 5" id="KW-0378">Hydrolase</keyword>
<evidence type="ECO:0000313" key="8">
    <source>
        <dbReference type="Proteomes" id="UP001261624"/>
    </source>
</evidence>
<evidence type="ECO:0000256" key="3">
    <source>
        <dbReference type="ARBA" id="ARBA00022729"/>
    </source>
</evidence>
<dbReference type="EC" id="3.1.3.2" evidence="2 5"/>
<dbReference type="Pfam" id="PF00149">
    <property type="entry name" value="Metallophos"/>
    <property type="match status" value="1"/>
</dbReference>
<keyword evidence="3" id="KW-0732">Signal</keyword>
<evidence type="ECO:0000256" key="4">
    <source>
        <dbReference type="ARBA" id="ARBA00022801"/>
    </source>
</evidence>